<proteinExistence type="predicted"/>
<reference evidence="2 3" key="1">
    <citation type="submission" date="2018-11" db="EMBL/GenBank/DDBJ databases">
        <title>Genome sequence of Apiotrichum porosum DSM 27194.</title>
        <authorList>
            <person name="Aliyu H."/>
            <person name="Gorte O."/>
            <person name="Ochsenreither K."/>
        </authorList>
    </citation>
    <scope>NUCLEOTIDE SEQUENCE [LARGE SCALE GENOMIC DNA]</scope>
    <source>
        <strain evidence="2 3">DSM 27194</strain>
    </source>
</reference>
<gene>
    <name evidence="2" type="ORF">EHS24_009216</name>
</gene>
<dbReference type="EMBL" id="RSCE01000008">
    <property type="protein sequence ID" value="RSH80632.1"/>
    <property type="molecule type" value="Genomic_DNA"/>
</dbReference>
<dbReference type="RefSeq" id="XP_028475579.1">
    <property type="nucleotide sequence ID" value="XM_028624507.1"/>
</dbReference>
<feature type="region of interest" description="Disordered" evidence="1">
    <location>
        <begin position="103"/>
        <end position="155"/>
    </location>
</feature>
<keyword evidence="3" id="KW-1185">Reference proteome</keyword>
<name>A0A427XP74_9TREE</name>
<dbReference type="GeneID" id="39593759"/>
<dbReference type="Gene3D" id="1.10.10.60">
    <property type="entry name" value="Homeodomain-like"/>
    <property type="match status" value="1"/>
</dbReference>
<feature type="compositionally biased region" description="Pro residues" evidence="1">
    <location>
        <begin position="145"/>
        <end position="155"/>
    </location>
</feature>
<organism evidence="2 3">
    <name type="scientific">Apiotrichum porosum</name>
    <dbReference type="NCBI Taxonomy" id="105984"/>
    <lineage>
        <taxon>Eukaryota</taxon>
        <taxon>Fungi</taxon>
        <taxon>Dikarya</taxon>
        <taxon>Basidiomycota</taxon>
        <taxon>Agaricomycotina</taxon>
        <taxon>Tremellomycetes</taxon>
        <taxon>Trichosporonales</taxon>
        <taxon>Trichosporonaceae</taxon>
        <taxon>Apiotrichum</taxon>
    </lineage>
</organism>
<evidence type="ECO:0000313" key="3">
    <source>
        <dbReference type="Proteomes" id="UP000279236"/>
    </source>
</evidence>
<evidence type="ECO:0000313" key="2">
    <source>
        <dbReference type="EMBL" id="RSH80632.1"/>
    </source>
</evidence>
<evidence type="ECO:0000256" key="1">
    <source>
        <dbReference type="SAM" id="MobiDB-lite"/>
    </source>
</evidence>
<accession>A0A427XP74</accession>
<sequence length="212" mass="22868">MTEIKSTAQIKIDGELHDGRTEGLFPAGADLRDALRHVRLLDLQDLGGLGLVDAIGVNASTVRMSLMPTYPTPAAELEPVAWPAHLTPSTVWVTVLPNNPAPVISIQPEELDDSSESPTPAEASPKSKPAHQTSKTTQPNQTIQTPPPRVAPPRPWDQAEYTQLREYVTLHGSNMESLRKAVPGRDANDAYLAWINVVQPACSEGTVGKMAT</sequence>
<feature type="compositionally biased region" description="Low complexity" evidence="1">
    <location>
        <begin position="116"/>
        <end position="127"/>
    </location>
</feature>
<dbReference type="Proteomes" id="UP000279236">
    <property type="component" value="Unassembled WGS sequence"/>
</dbReference>
<dbReference type="AlphaFoldDB" id="A0A427XP74"/>
<protein>
    <submittedName>
        <fullName evidence="2">Uncharacterized protein</fullName>
    </submittedName>
</protein>
<comment type="caution">
    <text evidence="2">The sequence shown here is derived from an EMBL/GenBank/DDBJ whole genome shotgun (WGS) entry which is preliminary data.</text>
</comment>